<sequence length="77" mass="8411">MQIFHTAAVLVDILNPELIVIGSIYARQSSLLEAYAWQELHREALPLALQVCRVVPSGLGDQVGNYASLSVAAFQLM</sequence>
<reference evidence="2" key="1">
    <citation type="journal article" date="2019" name="Int. J. Syst. Evol. Microbiol.">
        <title>The Global Catalogue of Microorganisms (GCM) 10K type strain sequencing project: providing services to taxonomists for standard genome sequencing and annotation.</title>
        <authorList>
            <consortium name="The Broad Institute Genomics Platform"/>
            <consortium name="The Broad Institute Genome Sequencing Center for Infectious Disease"/>
            <person name="Wu L."/>
            <person name="Ma J."/>
        </authorList>
    </citation>
    <scope>NUCLEOTIDE SEQUENCE [LARGE SCALE GENOMIC DNA]</scope>
    <source>
        <strain evidence="2">CGMCC 1.15043</strain>
    </source>
</reference>
<gene>
    <name evidence="1" type="ORF">GCM10008018_06080</name>
</gene>
<dbReference type="Proteomes" id="UP000615455">
    <property type="component" value="Unassembled WGS sequence"/>
</dbReference>
<keyword evidence="2" id="KW-1185">Reference proteome</keyword>
<dbReference type="SUPFAM" id="SSF53067">
    <property type="entry name" value="Actin-like ATPase domain"/>
    <property type="match status" value="1"/>
</dbReference>
<comment type="caution">
    <text evidence="1">The sequence shown here is derived from an EMBL/GenBank/DDBJ whole genome shotgun (WGS) entry which is preliminary data.</text>
</comment>
<dbReference type="InterPro" id="IPR043129">
    <property type="entry name" value="ATPase_NBD"/>
</dbReference>
<evidence type="ECO:0008006" key="3">
    <source>
        <dbReference type="Google" id="ProtNLM"/>
    </source>
</evidence>
<dbReference type="RefSeq" id="WP_189007395.1">
    <property type="nucleotide sequence ID" value="NZ_BMHE01000002.1"/>
</dbReference>
<dbReference type="EMBL" id="BMHE01000002">
    <property type="protein sequence ID" value="GGI44233.1"/>
    <property type="molecule type" value="Genomic_DNA"/>
</dbReference>
<proteinExistence type="predicted"/>
<name>A0ABQ2BP41_9BACL</name>
<evidence type="ECO:0000313" key="2">
    <source>
        <dbReference type="Proteomes" id="UP000615455"/>
    </source>
</evidence>
<accession>A0ABQ2BP41</accession>
<protein>
    <recommendedName>
        <fullName evidence="3">ROK family protein</fullName>
    </recommendedName>
</protein>
<evidence type="ECO:0000313" key="1">
    <source>
        <dbReference type="EMBL" id="GGI44233.1"/>
    </source>
</evidence>
<dbReference type="Gene3D" id="3.30.420.40">
    <property type="match status" value="1"/>
</dbReference>
<organism evidence="1 2">
    <name type="scientific">Paenibacillus marchantiophytorum</name>
    <dbReference type="NCBI Taxonomy" id="1619310"/>
    <lineage>
        <taxon>Bacteria</taxon>
        <taxon>Bacillati</taxon>
        <taxon>Bacillota</taxon>
        <taxon>Bacilli</taxon>
        <taxon>Bacillales</taxon>
        <taxon>Paenibacillaceae</taxon>
        <taxon>Paenibacillus</taxon>
    </lineage>
</organism>